<comment type="caution">
    <text evidence="3">The sequence shown here is derived from an EMBL/GenBank/DDBJ whole genome shotgun (WGS) entry which is preliminary data.</text>
</comment>
<name>A0ABW7Q9Z4_9MICO</name>
<organism evidence="3 4">
    <name type="scientific">Microbacterium alkaliflavum</name>
    <dbReference type="NCBI Taxonomy" id="3248839"/>
    <lineage>
        <taxon>Bacteria</taxon>
        <taxon>Bacillati</taxon>
        <taxon>Actinomycetota</taxon>
        <taxon>Actinomycetes</taxon>
        <taxon>Micrococcales</taxon>
        <taxon>Microbacteriaceae</taxon>
        <taxon>Microbacterium</taxon>
    </lineage>
</organism>
<dbReference type="RefSeq" id="WP_397557169.1">
    <property type="nucleotide sequence ID" value="NZ_JBIQWL010000005.1"/>
</dbReference>
<evidence type="ECO:0000256" key="1">
    <source>
        <dbReference type="SAM" id="MobiDB-lite"/>
    </source>
</evidence>
<keyword evidence="4" id="KW-1185">Reference proteome</keyword>
<keyword evidence="2" id="KW-0812">Transmembrane</keyword>
<sequence length="315" mass="34149">MDPLWASIAELWWVAPIAVGAGVFGMLGLRHQRALDARRLELDAARLELHDARAQEWSSRSTLKLARAEFTRAQAERAASRATPSDVAAARRALQSAQRDVRAASANVRVRRMRVSAARSGLAATSDPAHRPLTRVMVVHDTINARWLAYETDPARLIAFPLMSDGRVPTTAAYLTARAEAQDLRPGSAQARITPVQYVAYRNAVDRLGHAFEAAEKEAWREARASGMAPPEPKPEPAAAAWTAAAQQFLERSSAALAWATENAAWVAARVQDAAPPRPEKAPAPSAAPSPPPPSAERREPVWPVPSRSTQRPAS</sequence>
<proteinExistence type="predicted"/>
<evidence type="ECO:0000256" key="2">
    <source>
        <dbReference type="SAM" id="Phobius"/>
    </source>
</evidence>
<keyword evidence="2" id="KW-0472">Membrane</keyword>
<protein>
    <submittedName>
        <fullName evidence="3">Uncharacterized protein</fullName>
    </submittedName>
</protein>
<evidence type="ECO:0000313" key="3">
    <source>
        <dbReference type="EMBL" id="MFH8251720.1"/>
    </source>
</evidence>
<feature type="compositionally biased region" description="Pro residues" evidence="1">
    <location>
        <begin position="286"/>
        <end position="295"/>
    </location>
</feature>
<dbReference type="EMBL" id="JBIQWL010000005">
    <property type="protein sequence ID" value="MFH8251720.1"/>
    <property type="molecule type" value="Genomic_DNA"/>
</dbReference>
<accession>A0ABW7Q9Z4</accession>
<feature type="region of interest" description="Disordered" evidence="1">
    <location>
        <begin position="270"/>
        <end position="315"/>
    </location>
</feature>
<dbReference type="Proteomes" id="UP001610861">
    <property type="component" value="Unassembled WGS sequence"/>
</dbReference>
<keyword evidence="2" id="KW-1133">Transmembrane helix</keyword>
<evidence type="ECO:0000313" key="4">
    <source>
        <dbReference type="Proteomes" id="UP001610861"/>
    </source>
</evidence>
<gene>
    <name evidence="3" type="ORF">ACH3VR_15235</name>
</gene>
<reference evidence="3 4" key="1">
    <citation type="submission" date="2024-09" db="EMBL/GenBank/DDBJ databases">
        <authorList>
            <person name="Pan X."/>
        </authorList>
    </citation>
    <scope>NUCLEOTIDE SEQUENCE [LARGE SCALE GENOMIC DNA]</scope>
    <source>
        <strain evidence="3 4">B2969</strain>
    </source>
</reference>
<feature type="transmembrane region" description="Helical" evidence="2">
    <location>
        <begin position="12"/>
        <end position="29"/>
    </location>
</feature>